<dbReference type="GO" id="GO:0020037">
    <property type="term" value="F:heme binding"/>
    <property type="evidence" value="ECO:0007669"/>
    <property type="project" value="TreeGrafter"/>
</dbReference>
<name>A0A975SK07_9RHOO</name>
<dbReference type="GO" id="GO:0005829">
    <property type="term" value="C:cytosol"/>
    <property type="evidence" value="ECO:0007669"/>
    <property type="project" value="TreeGrafter"/>
</dbReference>
<evidence type="ECO:0000256" key="5">
    <source>
        <dbReference type="ARBA" id="ARBA00023002"/>
    </source>
</evidence>
<dbReference type="RefSeq" id="WP_216130386.1">
    <property type="nucleotide sequence ID" value="NZ_CP064782.1"/>
</dbReference>
<dbReference type="InterPro" id="IPR002024">
    <property type="entry name" value="Bacterioferritin"/>
</dbReference>
<sequence length="162" mass="18498">MKGHSPVLKQLNELLAGELMARDQYFIHARMYENWGLGKLYERIWHEMQDETGHADWLIQRILFLEGTPGMVPAKAMKIGKTVPDMLKNDLAVEISVVKAVRAAMAVCEAHQDYVSRDILLKMLDDTEQDHAHWLEQQLKRIELVGLENYIQSQMGDAPASA</sequence>
<dbReference type="GO" id="GO:0006879">
    <property type="term" value="P:intracellular iron ion homeostasis"/>
    <property type="evidence" value="ECO:0007669"/>
    <property type="project" value="UniProtKB-KW"/>
</dbReference>
<comment type="similarity">
    <text evidence="1 8">Belongs to the bacterioferritin family.</text>
</comment>
<proteinExistence type="inferred from homology"/>
<keyword evidence="6 8" id="KW-0408">Iron</keyword>
<evidence type="ECO:0000256" key="4">
    <source>
        <dbReference type="ARBA" id="ARBA00022496"/>
    </source>
</evidence>
<dbReference type="GO" id="GO:0004322">
    <property type="term" value="F:ferroxidase activity"/>
    <property type="evidence" value="ECO:0007669"/>
    <property type="project" value="UniProtKB-EC"/>
</dbReference>
<keyword evidence="2 8" id="KW-0409">Iron storage</keyword>
<dbReference type="KEGG" id="aiq:Azoinq_07545"/>
<dbReference type="AlphaFoldDB" id="A0A975SK07"/>
<dbReference type="InterPro" id="IPR008331">
    <property type="entry name" value="Ferritin_DPS_dom"/>
</dbReference>
<dbReference type="CDD" id="cd00907">
    <property type="entry name" value="Bacterioferritin"/>
    <property type="match status" value="1"/>
</dbReference>
<dbReference type="Proteomes" id="UP000683428">
    <property type="component" value="Chromosome"/>
</dbReference>
<evidence type="ECO:0000256" key="7">
    <source>
        <dbReference type="ARBA" id="ARBA00023065"/>
    </source>
</evidence>
<dbReference type="PROSITE" id="PS50905">
    <property type="entry name" value="FERRITIN_LIKE"/>
    <property type="match status" value="1"/>
</dbReference>
<evidence type="ECO:0000256" key="1">
    <source>
        <dbReference type="ARBA" id="ARBA00008093"/>
    </source>
</evidence>
<evidence type="ECO:0000259" key="9">
    <source>
        <dbReference type="PROSITE" id="PS50905"/>
    </source>
</evidence>
<keyword evidence="8" id="KW-0479">Metal-binding</keyword>
<reference evidence="10" key="1">
    <citation type="submission" date="2020-11" db="EMBL/GenBank/DDBJ databases">
        <title>Azospira inquinata sp. nov.</title>
        <authorList>
            <person name="Moe W.M."/>
            <person name="Mikes M.C."/>
        </authorList>
    </citation>
    <scope>NUCLEOTIDE SEQUENCE</scope>
    <source>
        <strain evidence="10">Azo-3</strain>
    </source>
</reference>
<gene>
    <name evidence="10" type="primary">bfr</name>
    <name evidence="10" type="ORF">Azoinq_07545</name>
</gene>
<keyword evidence="3" id="KW-0813">Transport</keyword>
<dbReference type="EMBL" id="CP064782">
    <property type="protein sequence ID" value="QWT47737.1"/>
    <property type="molecule type" value="Genomic_DNA"/>
</dbReference>
<evidence type="ECO:0000256" key="6">
    <source>
        <dbReference type="ARBA" id="ARBA00023004"/>
    </source>
</evidence>
<evidence type="ECO:0000256" key="2">
    <source>
        <dbReference type="ARBA" id="ARBA00022434"/>
    </source>
</evidence>
<keyword evidence="5" id="KW-0560">Oxidoreductase</keyword>
<dbReference type="Pfam" id="PF00210">
    <property type="entry name" value="Ferritin"/>
    <property type="match status" value="1"/>
</dbReference>
<dbReference type="GO" id="GO:0008199">
    <property type="term" value="F:ferric iron binding"/>
    <property type="evidence" value="ECO:0007669"/>
    <property type="project" value="InterPro"/>
</dbReference>
<dbReference type="InterPro" id="IPR009040">
    <property type="entry name" value="Ferritin-like_diiron"/>
</dbReference>
<dbReference type="PROSITE" id="PS00549">
    <property type="entry name" value="BACTERIOFERRITIN"/>
    <property type="match status" value="1"/>
</dbReference>
<dbReference type="GO" id="GO:0006826">
    <property type="term" value="P:iron ion transport"/>
    <property type="evidence" value="ECO:0007669"/>
    <property type="project" value="UniProtKB-KW"/>
</dbReference>
<organism evidence="10 11">
    <name type="scientific">Azospira inquinata</name>
    <dbReference type="NCBI Taxonomy" id="2785627"/>
    <lineage>
        <taxon>Bacteria</taxon>
        <taxon>Pseudomonadati</taxon>
        <taxon>Pseudomonadota</taxon>
        <taxon>Betaproteobacteria</taxon>
        <taxon>Rhodocyclales</taxon>
        <taxon>Rhodocyclaceae</taxon>
        <taxon>Azospira</taxon>
    </lineage>
</organism>
<evidence type="ECO:0000313" key="10">
    <source>
        <dbReference type="EMBL" id="QWT47737.1"/>
    </source>
</evidence>
<evidence type="ECO:0000256" key="8">
    <source>
        <dbReference type="PIRNR" id="PIRNR002560"/>
    </source>
</evidence>
<accession>A0A975SK07</accession>
<dbReference type="PANTHER" id="PTHR30295">
    <property type="entry name" value="BACTERIOFERRITIN"/>
    <property type="match status" value="1"/>
</dbReference>
<dbReference type="NCBIfam" id="TIGR00754">
    <property type="entry name" value="bfr"/>
    <property type="match status" value="1"/>
</dbReference>
<feature type="domain" description="Ferritin-like diiron" evidence="9">
    <location>
        <begin position="1"/>
        <end position="146"/>
    </location>
</feature>
<evidence type="ECO:0000256" key="3">
    <source>
        <dbReference type="ARBA" id="ARBA00022448"/>
    </source>
</evidence>
<keyword evidence="11" id="KW-1185">Reference proteome</keyword>
<evidence type="ECO:0000313" key="11">
    <source>
        <dbReference type="Proteomes" id="UP000683428"/>
    </source>
</evidence>
<keyword evidence="4" id="KW-0410">Iron transport</keyword>
<keyword evidence="7" id="KW-0406">Ion transport</keyword>
<dbReference type="PIRSF" id="PIRSF002560">
    <property type="entry name" value="Bacterioferritin"/>
    <property type="match status" value="1"/>
</dbReference>
<dbReference type="PANTHER" id="PTHR30295:SF9">
    <property type="entry name" value="BACTERIOFERRITIN"/>
    <property type="match status" value="1"/>
</dbReference>
<protein>
    <recommendedName>
        <fullName evidence="8">Bacterioferritin</fullName>
    </recommendedName>
</protein>